<dbReference type="Gene3D" id="3.40.50.150">
    <property type="entry name" value="Vaccinia Virus protein VP39"/>
    <property type="match status" value="1"/>
</dbReference>
<dbReference type="PRINTS" id="PR00508">
    <property type="entry name" value="S21N4MTFRASE"/>
</dbReference>
<protein>
    <recommendedName>
        <fullName evidence="3">DNA methylase N-4/N-6 domain-containing protein</fullName>
    </recommendedName>
</protein>
<evidence type="ECO:0000256" key="1">
    <source>
        <dbReference type="ARBA" id="ARBA00022603"/>
    </source>
</evidence>
<proteinExistence type="predicted"/>
<sequence length="317" mass="36413">MVVKKQLITDNYALHCGDCVEVLADYPDESIGFSVFSPPFSDLYSYTDEQEDMSNVRDYKEFFKHFRFLVNELLRLMLPGRVVAVHCMDIPTYKRDGEGIGIRDFPGDIVRCFQKVGFIFHSRHCIWKDPLIAATRTKAIGLAHKSVVKDSSICRTGIPDYIVSFRKPGENLKPIENLNGFTEYIGSRSVPKDFDKYIGCEIPKKNRRSQWIWQQYASPVWFDIDQTKVLPFRNAKGKDDTKHICPLQLQTIERCMVLWSREGDNVLSPFMGVGSEVYVAVKNGRRGIGVELKKSYYRQAVLNVKQAEKKRSAGFDL</sequence>
<accession>A0A0F9U501</accession>
<dbReference type="GO" id="GO:0032259">
    <property type="term" value="P:methylation"/>
    <property type="evidence" value="ECO:0007669"/>
    <property type="project" value="UniProtKB-KW"/>
</dbReference>
<feature type="domain" description="DNA methylase N-4/N-6" evidence="3">
    <location>
        <begin position="35"/>
        <end position="300"/>
    </location>
</feature>
<dbReference type="InterPro" id="IPR001091">
    <property type="entry name" value="RM_Methyltransferase"/>
</dbReference>
<evidence type="ECO:0000313" key="4">
    <source>
        <dbReference type="EMBL" id="KKN88285.1"/>
    </source>
</evidence>
<evidence type="ECO:0000259" key="3">
    <source>
        <dbReference type="Pfam" id="PF01555"/>
    </source>
</evidence>
<dbReference type="EMBL" id="LAZR01000129">
    <property type="protein sequence ID" value="KKN88285.1"/>
    <property type="molecule type" value="Genomic_DNA"/>
</dbReference>
<dbReference type="InterPro" id="IPR002941">
    <property type="entry name" value="DNA_methylase_N4/N6"/>
</dbReference>
<dbReference type="InterPro" id="IPR029063">
    <property type="entry name" value="SAM-dependent_MTases_sf"/>
</dbReference>
<dbReference type="AlphaFoldDB" id="A0A0F9U501"/>
<comment type="caution">
    <text evidence="4">The sequence shown here is derived from an EMBL/GenBank/DDBJ whole genome shotgun (WGS) entry which is preliminary data.</text>
</comment>
<evidence type="ECO:0000256" key="2">
    <source>
        <dbReference type="ARBA" id="ARBA00022679"/>
    </source>
</evidence>
<keyword evidence="1" id="KW-0489">Methyltransferase</keyword>
<name>A0A0F9U501_9ZZZZ</name>
<gene>
    <name evidence="4" type="ORF">LCGC14_0248470</name>
</gene>
<reference evidence="4" key="1">
    <citation type="journal article" date="2015" name="Nature">
        <title>Complex archaea that bridge the gap between prokaryotes and eukaryotes.</title>
        <authorList>
            <person name="Spang A."/>
            <person name="Saw J.H."/>
            <person name="Jorgensen S.L."/>
            <person name="Zaremba-Niedzwiedzka K."/>
            <person name="Martijn J."/>
            <person name="Lind A.E."/>
            <person name="van Eijk R."/>
            <person name="Schleper C."/>
            <person name="Guy L."/>
            <person name="Ettema T.J."/>
        </authorList>
    </citation>
    <scope>NUCLEOTIDE SEQUENCE</scope>
</reference>
<dbReference type="GO" id="GO:0008170">
    <property type="term" value="F:N-methyltransferase activity"/>
    <property type="evidence" value="ECO:0007669"/>
    <property type="project" value="InterPro"/>
</dbReference>
<organism evidence="4">
    <name type="scientific">marine sediment metagenome</name>
    <dbReference type="NCBI Taxonomy" id="412755"/>
    <lineage>
        <taxon>unclassified sequences</taxon>
        <taxon>metagenomes</taxon>
        <taxon>ecological metagenomes</taxon>
    </lineage>
</organism>
<dbReference type="Pfam" id="PF01555">
    <property type="entry name" value="N6_N4_Mtase"/>
    <property type="match status" value="1"/>
</dbReference>
<dbReference type="SUPFAM" id="SSF53335">
    <property type="entry name" value="S-adenosyl-L-methionine-dependent methyltransferases"/>
    <property type="match status" value="1"/>
</dbReference>
<dbReference type="GO" id="GO:0003677">
    <property type="term" value="F:DNA binding"/>
    <property type="evidence" value="ECO:0007669"/>
    <property type="project" value="InterPro"/>
</dbReference>
<keyword evidence="2" id="KW-0808">Transferase</keyword>